<comment type="caution">
    <text evidence="1">The sequence shown here is derived from an EMBL/GenBank/DDBJ whole genome shotgun (WGS) entry which is preliminary data.</text>
</comment>
<gene>
    <name evidence="1" type="ORF">LKE01_20720</name>
</gene>
<accession>A0A511DWP0</accession>
<keyword evidence="2" id="KW-1185">Reference proteome</keyword>
<reference evidence="1" key="1">
    <citation type="submission" date="2019-07" db="EMBL/GenBank/DDBJ databases">
        <title>Whole genome shotgun sequence of Lactobacillus kefiri NBRC 15888.</title>
        <authorList>
            <person name="Hosoyama A."/>
            <person name="Uohara A."/>
            <person name="Ohji S."/>
            <person name="Ichikawa N."/>
        </authorList>
    </citation>
    <scope>NUCLEOTIDE SEQUENCE [LARGE SCALE GENOMIC DNA]</scope>
    <source>
        <strain evidence="1">NBRC 15888</strain>
    </source>
</reference>
<name>A0A511DWP0_LENKE</name>
<dbReference type="STRING" id="1423764.FC95_GL000774"/>
<organism evidence="1 2">
    <name type="scientific">Lentilactobacillus kefiri</name>
    <name type="common">Lactobacillus kefiri</name>
    <dbReference type="NCBI Taxonomy" id="33962"/>
    <lineage>
        <taxon>Bacteria</taxon>
        <taxon>Bacillati</taxon>
        <taxon>Bacillota</taxon>
        <taxon>Bacilli</taxon>
        <taxon>Lactobacillales</taxon>
        <taxon>Lactobacillaceae</taxon>
        <taxon>Lentilactobacillus</taxon>
    </lineage>
</organism>
<evidence type="ECO:0000313" key="2">
    <source>
        <dbReference type="Proteomes" id="UP000321893"/>
    </source>
</evidence>
<dbReference type="EMBL" id="BJVK01000041">
    <property type="protein sequence ID" value="GEL29252.1"/>
    <property type="molecule type" value="Genomic_DNA"/>
</dbReference>
<evidence type="ECO:0000313" key="1">
    <source>
        <dbReference type="EMBL" id="GEL29252.1"/>
    </source>
</evidence>
<dbReference type="AlphaFoldDB" id="A0A511DWP0"/>
<sequence length="129" mass="14978">MLIKHETKGIIYFMKLKKIIIALMTALTFYGTMNVAASTEIAEAKTTKVYKSHLSKANQKAKNWIAYHESRGSYHARNGRYIGRYQLSASYLHGNYSKANQEKTADHYVHARYGSWVNAKHHWKAYGWY</sequence>
<proteinExistence type="predicted"/>
<protein>
    <submittedName>
        <fullName evidence="1">Transglycosylase</fullName>
    </submittedName>
</protein>
<dbReference type="Proteomes" id="UP000321893">
    <property type="component" value="Unassembled WGS sequence"/>
</dbReference>